<dbReference type="PANTHER" id="PTHR30146">
    <property type="entry name" value="LACI-RELATED TRANSCRIPTIONAL REPRESSOR"/>
    <property type="match status" value="1"/>
</dbReference>
<dbReference type="Gene3D" id="1.10.260.40">
    <property type="entry name" value="lambda repressor-like DNA-binding domains"/>
    <property type="match status" value="1"/>
</dbReference>
<accession>E8TIS0</accession>
<name>E8TIS0_MESCW</name>
<organism evidence="5 6">
    <name type="scientific">Mesorhizobium ciceri biovar biserrulae (strain HAMBI 2942 / LMG 23838 / WSM1271)</name>
    <dbReference type="NCBI Taxonomy" id="765698"/>
    <lineage>
        <taxon>Bacteria</taxon>
        <taxon>Pseudomonadati</taxon>
        <taxon>Pseudomonadota</taxon>
        <taxon>Alphaproteobacteria</taxon>
        <taxon>Hyphomicrobiales</taxon>
        <taxon>Phyllobacteriaceae</taxon>
        <taxon>Mesorhizobium</taxon>
    </lineage>
</organism>
<reference evidence="6" key="1">
    <citation type="submission" date="2011-01" db="EMBL/GenBank/DDBJ databases">
        <title>Complete sequence of chromosome of Mesorhizobium ciceri bv. biserrulae WSM1271.</title>
        <authorList>
            <person name="Lucas S."/>
            <person name="Copeland A."/>
            <person name="Lapidus A."/>
            <person name="Cheng J.-F."/>
            <person name="Goodwin L."/>
            <person name="Pitluck S."/>
            <person name="Teshima H."/>
            <person name="Detter J.C."/>
            <person name="Han C."/>
            <person name="Tapia R."/>
            <person name="Land M."/>
            <person name="Hauser L."/>
            <person name="Kyrpides N."/>
            <person name="Ivanova N."/>
            <person name="Nandasena K."/>
            <person name="Reeve W.G."/>
            <person name="Howieson J.G."/>
            <person name="O'Hara G."/>
            <person name="Tiwari R.P."/>
            <person name="Woyke T."/>
        </authorList>
    </citation>
    <scope>NUCLEOTIDE SEQUENCE [LARGE SCALE GENOMIC DNA]</scope>
    <source>
        <strain evidence="6">HAMBI 2942 / LMG 23838 / WSM1271</strain>
    </source>
</reference>
<dbReference type="GO" id="GO:0000976">
    <property type="term" value="F:transcription cis-regulatory region binding"/>
    <property type="evidence" value="ECO:0007669"/>
    <property type="project" value="TreeGrafter"/>
</dbReference>
<dbReference type="PANTHER" id="PTHR30146:SF152">
    <property type="entry name" value="TRANSCRIPTIONAL REGULATORY PROTEIN"/>
    <property type="match status" value="1"/>
</dbReference>
<evidence type="ECO:0000313" key="5">
    <source>
        <dbReference type="EMBL" id="ADV14875.1"/>
    </source>
</evidence>
<feature type="domain" description="HTH lacI-type" evidence="4">
    <location>
        <begin position="35"/>
        <end position="90"/>
    </location>
</feature>
<evidence type="ECO:0000256" key="3">
    <source>
        <dbReference type="ARBA" id="ARBA00023163"/>
    </source>
</evidence>
<proteinExistence type="predicted"/>
<dbReference type="PROSITE" id="PS50932">
    <property type="entry name" value="HTH_LACI_2"/>
    <property type="match status" value="1"/>
</dbReference>
<sequence length="373" mass="41102">MEHVEIFMLPPGTVAGTGPMTQGQPIRIGATAKRPTIADLAREAGVSVATVDRVLNDRLPVRERTARLVHEAAHAIGYHAAGLIKQRLQRDLPQYRLGFILRKPAQHFYQDFAREVKAAVTSAETFYGIPVIEFAPSHSPGELAASLKNLGRRCHAIGMVAPDHPKITAAVEELKAKGIPVFSLLSDFAAGVREGYVGLNNHRVGRTAAWMFSKAAKRPGKVAVFVGSHRFQSHELRESGFRSYFRENEPAFEVLDTLLNFEKRQITYEALLHLMQREPELVGFYVAGGGMEGAISALRDECNGQDLVVIVNEITPESRAALADDIVTMALATPLRRLCHELMLLMDRALKNGTAETSGQTFLPFDIYVPENI</sequence>
<evidence type="ECO:0000259" key="4">
    <source>
        <dbReference type="PROSITE" id="PS50932"/>
    </source>
</evidence>
<dbReference type="PATRIC" id="fig|765698.3.peg.6352"/>
<dbReference type="Pfam" id="PF00356">
    <property type="entry name" value="LacI"/>
    <property type="match status" value="1"/>
</dbReference>
<evidence type="ECO:0000256" key="1">
    <source>
        <dbReference type="ARBA" id="ARBA00023015"/>
    </source>
</evidence>
<evidence type="ECO:0000313" key="6">
    <source>
        <dbReference type="Proteomes" id="UP000007471"/>
    </source>
</evidence>
<dbReference type="SUPFAM" id="SSF53822">
    <property type="entry name" value="Periplasmic binding protein-like I"/>
    <property type="match status" value="1"/>
</dbReference>
<dbReference type="InterPro" id="IPR000843">
    <property type="entry name" value="HTH_LacI"/>
</dbReference>
<dbReference type="PRINTS" id="PR00036">
    <property type="entry name" value="HTHLACI"/>
</dbReference>
<dbReference type="KEGG" id="mci:Mesci_5853"/>
<dbReference type="Gene3D" id="3.40.50.2300">
    <property type="match status" value="2"/>
</dbReference>
<dbReference type="CDD" id="cd06307">
    <property type="entry name" value="PBP1_sugar_binding"/>
    <property type="match status" value="1"/>
</dbReference>
<dbReference type="STRING" id="765698.Mesci_5853"/>
<dbReference type="Pfam" id="PF13407">
    <property type="entry name" value="Peripla_BP_4"/>
    <property type="match status" value="1"/>
</dbReference>
<dbReference type="AlphaFoldDB" id="E8TIS0"/>
<dbReference type="SMART" id="SM00354">
    <property type="entry name" value="HTH_LACI"/>
    <property type="match status" value="1"/>
</dbReference>
<gene>
    <name evidence="5" type="ordered locus">Mesci_5853</name>
</gene>
<dbReference type="InterPro" id="IPR010982">
    <property type="entry name" value="Lambda_DNA-bd_dom_sf"/>
</dbReference>
<keyword evidence="3" id="KW-0804">Transcription</keyword>
<dbReference type="Proteomes" id="UP000007471">
    <property type="component" value="Chromosome"/>
</dbReference>
<dbReference type="GO" id="GO:0003700">
    <property type="term" value="F:DNA-binding transcription factor activity"/>
    <property type="evidence" value="ECO:0007669"/>
    <property type="project" value="TreeGrafter"/>
</dbReference>
<keyword evidence="2" id="KW-0238">DNA-binding</keyword>
<dbReference type="InterPro" id="IPR025997">
    <property type="entry name" value="SBP_2_dom"/>
</dbReference>
<keyword evidence="1" id="KW-0805">Transcription regulation</keyword>
<dbReference type="PROSITE" id="PS00356">
    <property type="entry name" value="HTH_LACI_1"/>
    <property type="match status" value="1"/>
</dbReference>
<dbReference type="SUPFAM" id="SSF47413">
    <property type="entry name" value="lambda repressor-like DNA-binding domains"/>
    <property type="match status" value="1"/>
</dbReference>
<dbReference type="HOGENOM" id="CLU_037628_0_0_5"/>
<dbReference type="CDD" id="cd01392">
    <property type="entry name" value="HTH_LacI"/>
    <property type="match status" value="1"/>
</dbReference>
<protein>
    <submittedName>
        <fullName evidence="5">Regulatory protein LacI</fullName>
    </submittedName>
</protein>
<evidence type="ECO:0000256" key="2">
    <source>
        <dbReference type="ARBA" id="ARBA00023125"/>
    </source>
</evidence>
<dbReference type="OrthoDB" id="9805774at2"/>
<dbReference type="EMBL" id="CP002447">
    <property type="protein sequence ID" value="ADV14875.1"/>
    <property type="molecule type" value="Genomic_DNA"/>
</dbReference>
<dbReference type="eggNOG" id="COG1879">
    <property type="taxonomic scope" value="Bacteria"/>
</dbReference>
<dbReference type="InterPro" id="IPR028082">
    <property type="entry name" value="Peripla_BP_I"/>
</dbReference>